<dbReference type="InterPro" id="IPR012338">
    <property type="entry name" value="Beta-lactam/transpept-like"/>
</dbReference>
<protein>
    <submittedName>
        <fullName evidence="3">D-alanyl-D-alanine carboxypeptidase/D-alanyl-D-alanine-endopeptidase (Penicillin-binding protein 4)</fullName>
    </submittedName>
</protein>
<name>A0A4R3Y276_9PROT</name>
<dbReference type="Proteomes" id="UP000295367">
    <property type="component" value="Unassembled WGS sequence"/>
</dbReference>
<organism evidence="3 4">
    <name type="scientific">Sulfurirhabdus autotrophica</name>
    <dbReference type="NCBI Taxonomy" id="1706046"/>
    <lineage>
        <taxon>Bacteria</taxon>
        <taxon>Pseudomonadati</taxon>
        <taxon>Pseudomonadota</taxon>
        <taxon>Betaproteobacteria</taxon>
        <taxon>Nitrosomonadales</taxon>
        <taxon>Sulfuricellaceae</taxon>
        <taxon>Sulfurirhabdus</taxon>
    </lineage>
</organism>
<evidence type="ECO:0000256" key="2">
    <source>
        <dbReference type="ARBA" id="ARBA00022801"/>
    </source>
</evidence>
<evidence type="ECO:0000313" key="3">
    <source>
        <dbReference type="EMBL" id="TCV84133.1"/>
    </source>
</evidence>
<comment type="caution">
    <text evidence="3">The sequence shown here is derived from an EMBL/GenBank/DDBJ whole genome shotgun (WGS) entry which is preliminary data.</text>
</comment>
<reference evidence="3 4" key="1">
    <citation type="submission" date="2019-03" db="EMBL/GenBank/DDBJ databases">
        <title>Genomic Encyclopedia of Type Strains, Phase IV (KMG-IV): sequencing the most valuable type-strain genomes for metagenomic binning, comparative biology and taxonomic classification.</title>
        <authorList>
            <person name="Goeker M."/>
        </authorList>
    </citation>
    <scope>NUCLEOTIDE SEQUENCE [LARGE SCALE GENOMIC DNA]</scope>
    <source>
        <strain evidence="3 4">DSM 100309</strain>
    </source>
</reference>
<comment type="similarity">
    <text evidence="1">Belongs to the peptidase S13 family.</text>
</comment>
<dbReference type="AlphaFoldDB" id="A0A4R3Y276"/>
<dbReference type="GO" id="GO:0004185">
    <property type="term" value="F:serine-type carboxypeptidase activity"/>
    <property type="evidence" value="ECO:0007669"/>
    <property type="project" value="InterPro"/>
</dbReference>
<keyword evidence="4" id="KW-1185">Reference proteome</keyword>
<dbReference type="EMBL" id="SMCO01000013">
    <property type="protein sequence ID" value="TCV84133.1"/>
    <property type="molecule type" value="Genomic_DNA"/>
</dbReference>
<dbReference type="SUPFAM" id="SSF56601">
    <property type="entry name" value="beta-lactamase/transpeptidase-like"/>
    <property type="match status" value="1"/>
</dbReference>
<dbReference type="GO" id="GO:0000270">
    <property type="term" value="P:peptidoglycan metabolic process"/>
    <property type="evidence" value="ECO:0007669"/>
    <property type="project" value="TreeGrafter"/>
</dbReference>
<dbReference type="PRINTS" id="PR00922">
    <property type="entry name" value="DADACBPTASE3"/>
</dbReference>
<dbReference type="Gene3D" id="3.40.710.10">
    <property type="entry name" value="DD-peptidase/beta-lactamase superfamily"/>
    <property type="match status" value="2"/>
</dbReference>
<dbReference type="GO" id="GO:0006508">
    <property type="term" value="P:proteolysis"/>
    <property type="evidence" value="ECO:0007669"/>
    <property type="project" value="InterPro"/>
</dbReference>
<dbReference type="InterPro" id="IPR000667">
    <property type="entry name" value="Peptidase_S13"/>
</dbReference>
<keyword evidence="3" id="KW-0121">Carboxypeptidase</keyword>
<keyword evidence="2" id="KW-0378">Hydrolase</keyword>
<dbReference type="Gene3D" id="3.50.80.20">
    <property type="entry name" value="D-Ala-D-Ala carboxypeptidase C, peptidase S13"/>
    <property type="match status" value="1"/>
</dbReference>
<accession>A0A4R3Y276</accession>
<sequence>MAAAPSALPDSVQAALKQANIPAANIGIYVLPVDSDQPALAYGEDRSMNPASVMKLLTTFAGLDILGPAYNWKTEIYVNGPVVDGVLKGDLILKGYGDPELTVERFWLMLRELRQRGVRDIRGDLVLDKHFFATEPHDPGAFDNQAFQPYNAGPDALLMNFNVAPLRLVPLPEQRSVTVQPEFSLTTLTLRNGLKLDNATCGDWESRLNVQVSPTPAGAVVDLSGPFSSTCGEKQLNLSFLRNGDFIYGLFKQLWSESGGSISGGFKAGEVPASARLLVTKTSPPLAVVVRNINKFSNNVMARQLYLTIGAEQSGQPGSRENAGATIHTWLAGRGLNFPELVVENGSGLSRIARISPQHLADLLIAAYRSPVFSELESSLPIVAVDGTMRRRMKDDGVAGHAHIKSGSIDGVKTIAGYVFDSKGRRNVVVCMINHPRASAGRGVQDALLEWVYNRP</sequence>
<dbReference type="Pfam" id="PF02113">
    <property type="entry name" value="Peptidase_S13"/>
    <property type="match status" value="1"/>
</dbReference>
<evidence type="ECO:0000313" key="4">
    <source>
        <dbReference type="Proteomes" id="UP000295367"/>
    </source>
</evidence>
<dbReference type="PANTHER" id="PTHR30023:SF0">
    <property type="entry name" value="PENICILLIN-SENSITIVE CARBOXYPEPTIDASE A"/>
    <property type="match status" value="1"/>
</dbReference>
<proteinExistence type="inferred from homology"/>
<dbReference type="PANTHER" id="PTHR30023">
    <property type="entry name" value="D-ALANYL-D-ALANINE CARBOXYPEPTIDASE"/>
    <property type="match status" value="1"/>
</dbReference>
<keyword evidence="3" id="KW-0645">Protease</keyword>
<gene>
    <name evidence="3" type="ORF">EDC63_11369</name>
</gene>
<evidence type="ECO:0000256" key="1">
    <source>
        <dbReference type="ARBA" id="ARBA00006096"/>
    </source>
</evidence>
<dbReference type="NCBIfam" id="TIGR00666">
    <property type="entry name" value="PBP4"/>
    <property type="match status" value="1"/>
</dbReference>